<dbReference type="VEuPathDB" id="PiroplasmaDB:TA12785"/>
<dbReference type="InterPro" id="IPR036265">
    <property type="entry name" value="HIT-like_sf"/>
</dbReference>
<dbReference type="EMBL" id="UIVT01000002">
    <property type="protein sequence ID" value="SVP91464.1"/>
    <property type="molecule type" value="Genomic_DNA"/>
</dbReference>
<evidence type="ECO:0000313" key="2">
    <source>
        <dbReference type="EMBL" id="SVP91793.1"/>
    </source>
</evidence>
<dbReference type="AlphaFoldDB" id="A0A3B0MNQ7"/>
<evidence type="ECO:0000313" key="1">
    <source>
        <dbReference type="EMBL" id="SVP91464.1"/>
    </source>
</evidence>
<name>A0A3B0MNQ7_THEAN</name>
<protein>
    <submittedName>
        <fullName evidence="1">Uncharacterized protein</fullName>
    </submittedName>
</protein>
<proteinExistence type="predicted"/>
<gene>
    <name evidence="1" type="ORF">TAT_000180400</name>
    <name evidence="2" type="ORF">TAV_000180600</name>
</gene>
<dbReference type="Gene3D" id="3.30.428.10">
    <property type="entry name" value="HIT-like"/>
    <property type="match status" value="1"/>
</dbReference>
<accession>A0A3B0MNQ7</accession>
<sequence length="225" mass="26165">MRFLHHSSAQSRFYTNRFYVKKCGSCKSLNSLSSVNCISCSNTLTDHDIRLRNIDHICEATNSRKWQNPQDFTVYRCFDFTVMFNRTPCSFIHLSAFPNGTFYDIKNFRKAHLPLISKMNEKCIGVFRDIIAGKINLPLPQNKFSEHFKAQISGKSHTEYVLKSAIFGFNYPNTNSHVDMHAILPPIESFNIFKSPFYYPLDKVISDLRIFGHVRQYSPAQIRKM</sequence>
<organism evidence="1">
    <name type="scientific">Theileria annulata</name>
    <dbReference type="NCBI Taxonomy" id="5874"/>
    <lineage>
        <taxon>Eukaryota</taxon>
        <taxon>Sar</taxon>
        <taxon>Alveolata</taxon>
        <taxon>Apicomplexa</taxon>
        <taxon>Aconoidasida</taxon>
        <taxon>Piroplasmida</taxon>
        <taxon>Theileriidae</taxon>
        <taxon>Theileria</taxon>
    </lineage>
</organism>
<dbReference type="EMBL" id="UIVS01000002">
    <property type="protein sequence ID" value="SVP91793.1"/>
    <property type="molecule type" value="Genomic_DNA"/>
</dbReference>
<reference evidence="1" key="1">
    <citation type="submission" date="2018-07" db="EMBL/GenBank/DDBJ databases">
        <authorList>
            <person name="Quirk P.G."/>
            <person name="Krulwich T.A."/>
        </authorList>
    </citation>
    <scope>NUCLEOTIDE SEQUENCE</scope>
    <source>
        <strain evidence="1">Anand</strain>
    </source>
</reference>